<dbReference type="PANTHER" id="PTHR46401">
    <property type="entry name" value="GLYCOSYLTRANSFERASE WBBK-RELATED"/>
    <property type="match status" value="1"/>
</dbReference>
<dbReference type="GO" id="GO:0009103">
    <property type="term" value="P:lipopolysaccharide biosynthetic process"/>
    <property type="evidence" value="ECO:0007669"/>
    <property type="project" value="TreeGrafter"/>
</dbReference>
<reference evidence="2" key="1">
    <citation type="submission" date="2019-08" db="EMBL/GenBank/DDBJ databases">
        <authorList>
            <person name="Kucharzyk K."/>
            <person name="Murdoch R.W."/>
            <person name="Higgins S."/>
            <person name="Loffler F."/>
        </authorList>
    </citation>
    <scope>NUCLEOTIDE SEQUENCE</scope>
</reference>
<dbReference type="EMBL" id="VSSQ01000001">
    <property type="protein sequence ID" value="MPL54801.1"/>
    <property type="molecule type" value="Genomic_DNA"/>
</dbReference>
<dbReference type="Pfam" id="PF13692">
    <property type="entry name" value="Glyco_trans_1_4"/>
    <property type="match status" value="1"/>
</dbReference>
<dbReference type="Gene3D" id="3.40.50.2000">
    <property type="entry name" value="Glycogen Phosphorylase B"/>
    <property type="match status" value="2"/>
</dbReference>
<gene>
    <name evidence="2" type="ORF">SDC9_00267</name>
</gene>
<proteinExistence type="predicted"/>
<dbReference type="GO" id="GO:0016757">
    <property type="term" value="F:glycosyltransferase activity"/>
    <property type="evidence" value="ECO:0007669"/>
    <property type="project" value="TreeGrafter"/>
</dbReference>
<dbReference type="AlphaFoldDB" id="A0A644SLY7"/>
<sequence length="391" mass="46731">MKKKLLIVTSFLPFPLSHGGAVSQYFFIDRLKKEFDLFFLVIANSKEKIEQIKRFEQIENIKVFYLEPNKLSLFDKFKNFINYRLSKLFRLQKIDEKKMFDKNKYLIKSLKKIIKQCEIDIIQIEFFHLLYLIKYLPKNKKKIFIHHEVRFKTNKNFKSGKNYEIDKNLEISLLKKYDNVIVFNKDDFQILKNNEIDENKIVISPFGIPNKLIFHKNISNTFDKFLFVGASFHYPNLEGLKWFLNEIYLPNYNEISWEVHIVGIWREDFKEDYKKYTKIKFLGFVDDLGKVFENAVLLNPILTGSGIRTKVLEAFANKVPVISTPIGAEGLYSETDQNHLMIFENEKDFLKIFENNFSNNNLAEVSEKGFEYYQKYFDEELLLQKRLCVYR</sequence>
<dbReference type="SUPFAM" id="SSF53756">
    <property type="entry name" value="UDP-Glycosyltransferase/glycogen phosphorylase"/>
    <property type="match status" value="1"/>
</dbReference>
<evidence type="ECO:0000313" key="2">
    <source>
        <dbReference type="EMBL" id="MPL54801.1"/>
    </source>
</evidence>
<keyword evidence="1" id="KW-0808">Transferase</keyword>
<evidence type="ECO:0008006" key="3">
    <source>
        <dbReference type="Google" id="ProtNLM"/>
    </source>
</evidence>
<dbReference type="PANTHER" id="PTHR46401:SF2">
    <property type="entry name" value="GLYCOSYLTRANSFERASE WBBK-RELATED"/>
    <property type="match status" value="1"/>
</dbReference>
<comment type="caution">
    <text evidence="2">The sequence shown here is derived from an EMBL/GenBank/DDBJ whole genome shotgun (WGS) entry which is preliminary data.</text>
</comment>
<protein>
    <recommendedName>
        <fullName evidence="3">Glycosyltransferase subfamily 4-like N-terminal domain-containing protein</fullName>
    </recommendedName>
</protein>
<evidence type="ECO:0000256" key="1">
    <source>
        <dbReference type="ARBA" id="ARBA00022679"/>
    </source>
</evidence>
<accession>A0A644SLY7</accession>
<organism evidence="2">
    <name type="scientific">bioreactor metagenome</name>
    <dbReference type="NCBI Taxonomy" id="1076179"/>
    <lineage>
        <taxon>unclassified sequences</taxon>
        <taxon>metagenomes</taxon>
        <taxon>ecological metagenomes</taxon>
    </lineage>
</organism>
<name>A0A644SLY7_9ZZZZ</name>